<evidence type="ECO:0000313" key="1">
    <source>
        <dbReference type="EMBL" id="GAH15018.1"/>
    </source>
</evidence>
<reference evidence="1" key="1">
    <citation type="journal article" date="2014" name="Front. Microbiol.">
        <title>High frequency of phylogenetically diverse reductive dehalogenase-homologous genes in deep subseafloor sedimentary metagenomes.</title>
        <authorList>
            <person name="Kawai M."/>
            <person name="Futagami T."/>
            <person name="Toyoda A."/>
            <person name="Takaki Y."/>
            <person name="Nishi S."/>
            <person name="Hori S."/>
            <person name="Arai W."/>
            <person name="Tsubouchi T."/>
            <person name="Morono Y."/>
            <person name="Uchiyama I."/>
            <person name="Ito T."/>
            <person name="Fujiyama A."/>
            <person name="Inagaki F."/>
            <person name="Takami H."/>
        </authorList>
    </citation>
    <scope>NUCLEOTIDE SEQUENCE</scope>
    <source>
        <strain evidence="1">Expedition CK06-06</strain>
    </source>
</reference>
<organism evidence="1">
    <name type="scientific">marine sediment metagenome</name>
    <dbReference type="NCBI Taxonomy" id="412755"/>
    <lineage>
        <taxon>unclassified sequences</taxon>
        <taxon>metagenomes</taxon>
        <taxon>ecological metagenomes</taxon>
    </lineage>
</organism>
<dbReference type="AlphaFoldDB" id="X1F2K4"/>
<sequence>QFTEDKRSIAIAHYRLGLINLKGEVSSNVSFIFFSLLFFVE</sequence>
<feature type="non-terminal residue" evidence="1">
    <location>
        <position position="1"/>
    </location>
</feature>
<dbReference type="EMBL" id="BART01038192">
    <property type="protein sequence ID" value="GAH15018.1"/>
    <property type="molecule type" value="Genomic_DNA"/>
</dbReference>
<comment type="caution">
    <text evidence="1">The sequence shown here is derived from an EMBL/GenBank/DDBJ whole genome shotgun (WGS) entry which is preliminary data.</text>
</comment>
<proteinExistence type="predicted"/>
<accession>X1F2K4</accession>
<protein>
    <submittedName>
        <fullName evidence="1">Uncharacterized protein</fullName>
    </submittedName>
</protein>
<name>X1F2K4_9ZZZZ</name>
<gene>
    <name evidence="1" type="ORF">S01H4_63482</name>
</gene>